<dbReference type="GO" id="GO:0006508">
    <property type="term" value="P:proteolysis"/>
    <property type="evidence" value="ECO:0007669"/>
    <property type="project" value="InterPro"/>
</dbReference>
<accession>X1PY64</accession>
<dbReference type="InterPro" id="IPR045569">
    <property type="entry name" value="Metalloprtase-TldD/E_C"/>
</dbReference>
<organism evidence="2">
    <name type="scientific">marine sediment metagenome</name>
    <dbReference type="NCBI Taxonomy" id="412755"/>
    <lineage>
        <taxon>unclassified sequences</taxon>
        <taxon>metagenomes</taxon>
        <taxon>ecological metagenomes</taxon>
    </lineage>
</organism>
<proteinExistence type="predicted"/>
<dbReference type="Pfam" id="PF19289">
    <property type="entry name" value="PmbA_TldD_3rd"/>
    <property type="match status" value="1"/>
</dbReference>
<comment type="caution">
    <text evidence="2">The sequence shown here is derived from an EMBL/GenBank/DDBJ whole genome shotgun (WGS) entry which is preliminary data.</text>
</comment>
<dbReference type="InterPro" id="IPR036059">
    <property type="entry name" value="TldD/PmbA_sf"/>
</dbReference>
<dbReference type="SUPFAM" id="SSF111283">
    <property type="entry name" value="Putative modulator of DNA gyrase, PmbA/TldD"/>
    <property type="match status" value="1"/>
</dbReference>
<dbReference type="EMBL" id="BARV01045824">
    <property type="protein sequence ID" value="GAI60873.1"/>
    <property type="molecule type" value="Genomic_DNA"/>
</dbReference>
<protein>
    <recommendedName>
        <fullName evidence="1">Metalloprotease TldD/E C-terminal domain-containing protein</fullName>
    </recommendedName>
</protein>
<feature type="domain" description="Metalloprotease TldD/E C-terminal" evidence="1">
    <location>
        <begin position="4"/>
        <end position="40"/>
    </location>
</feature>
<dbReference type="AlphaFoldDB" id="X1PY64"/>
<name>X1PY64_9ZZZZ</name>
<dbReference type="GO" id="GO:0008237">
    <property type="term" value="F:metallopeptidase activity"/>
    <property type="evidence" value="ECO:0007669"/>
    <property type="project" value="InterPro"/>
</dbReference>
<feature type="non-terminal residue" evidence="2">
    <location>
        <position position="1"/>
    </location>
</feature>
<gene>
    <name evidence="2" type="ORF">S06H3_66840</name>
</gene>
<evidence type="ECO:0000259" key="1">
    <source>
        <dbReference type="Pfam" id="PF19289"/>
    </source>
</evidence>
<evidence type="ECO:0000313" key="2">
    <source>
        <dbReference type="EMBL" id="GAI60873.1"/>
    </source>
</evidence>
<sequence length="45" mass="5110">RRPWLIENGEIQYPVLNLRFTESMLKTFSQIDALGDESTVKKAGG</sequence>
<feature type="non-terminal residue" evidence="2">
    <location>
        <position position="45"/>
    </location>
</feature>
<reference evidence="2" key="1">
    <citation type="journal article" date="2014" name="Front. Microbiol.">
        <title>High frequency of phylogenetically diverse reductive dehalogenase-homologous genes in deep subseafloor sedimentary metagenomes.</title>
        <authorList>
            <person name="Kawai M."/>
            <person name="Futagami T."/>
            <person name="Toyoda A."/>
            <person name="Takaki Y."/>
            <person name="Nishi S."/>
            <person name="Hori S."/>
            <person name="Arai W."/>
            <person name="Tsubouchi T."/>
            <person name="Morono Y."/>
            <person name="Uchiyama I."/>
            <person name="Ito T."/>
            <person name="Fujiyama A."/>
            <person name="Inagaki F."/>
            <person name="Takami H."/>
        </authorList>
    </citation>
    <scope>NUCLEOTIDE SEQUENCE</scope>
    <source>
        <strain evidence="2">Expedition CK06-06</strain>
    </source>
</reference>